<sequence>MPEVPEKPLFIDTENALAELC</sequence>
<reference evidence="1" key="1">
    <citation type="submission" date="2018-06" db="EMBL/GenBank/DDBJ databases">
        <authorList>
            <person name="Zhirakovskaya E."/>
        </authorList>
    </citation>
    <scope>NUCLEOTIDE SEQUENCE</scope>
</reference>
<accession>A0A3B1AWP3</accession>
<dbReference type="AlphaFoldDB" id="A0A3B1AWP3"/>
<proteinExistence type="predicted"/>
<protein>
    <submittedName>
        <fullName evidence="1">Uncharacterized protein</fullName>
    </submittedName>
</protein>
<feature type="non-terminal residue" evidence="1">
    <location>
        <position position="21"/>
    </location>
</feature>
<organism evidence="1">
    <name type="scientific">hydrothermal vent metagenome</name>
    <dbReference type="NCBI Taxonomy" id="652676"/>
    <lineage>
        <taxon>unclassified sequences</taxon>
        <taxon>metagenomes</taxon>
        <taxon>ecological metagenomes</taxon>
    </lineage>
</organism>
<name>A0A3B1AWP3_9ZZZZ</name>
<gene>
    <name evidence="1" type="ORF">MNBD_GAMMA19-1424</name>
</gene>
<evidence type="ECO:0000313" key="1">
    <source>
        <dbReference type="EMBL" id="VAX04244.1"/>
    </source>
</evidence>
<dbReference type="EMBL" id="UOFV01000457">
    <property type="protein sequence ID" value="VAX04244.1"/>
    <property type="molecule type" value="Genomic_DNA"/>
</dbReference>